<name>A0ABW0HB94_9HYPH</name>
<evidence type="ECO:0000256" key="9">
    <source>
        <dbReference type="RuleBase" id="RU362132"/>
    </source>
</evidence>
<feature type="domain" description="Thiamine pyrophosphate enzyme central" evidence="11">
    <location>
        <begin position="263"/>
        <end position="351"/>
    </location>
</feature>
<dbReference type="InterPro" id="IPR006311">
    <property type="entry name" value="TAT_signal"/>
</dbReference>
<dbReference type="InterPro" id="IPR012110">
    <property type="entry name" value="PDC/IPDC-like"/>
</dbReference>
<comment type="cofactor">
    <cofactor evidence="1">
        <name>a metal cation</name>
        <dbReference type="ChEBI" id="CHEBI:25213"/>
    </cofactor>
</comment>
<accession>A0ABW0HB94</accession>
<sequence length="629" mass="65994">MQNDPKTPKKDEITRRVALALSATAAGLATSSFSADTVEASPADPNPAAGNIPIARYIGTRLRQLGCHTLFGVPGATCDPMFDAARNSGLRLAVTASDLEAGYAADGYARMRGIGAVCVTFGVGTLSLINAVAGAYVERSPVVILNGGPTAEDLTRYLEEGTLFSHSIGAVPPRKPGQTTIPEADLLGDLSAFRRVTVQAVRITRSTDAPAQIDAALLAVVREQRPVYIEIGKGLWTSGVPAPTASLSISLPAPAGEDALAGRILARLRGARKPVLLLGEQIARFGLADATTSLVAKLQIPFLTTYLGKAVVSEQDRYFAGVFDGESAPPVVSRMLDESDAILALGCTFGRQYRDLLRDGIGRFMQAGDGQFRDGRAISVAANLNRLVTSLNATPWAAVPGHSTGRLLVGRSFAERRASHRPGRAELPGAGLTYNALMETISGFLNANFVAITDTSLSQYPAADLNIAERKGFVCNGIWSAIGYSPAAAIGVGLAEHDTAVTPAAARRPLVVCGDGGFQMTAQALSTLARTNIRAIVVIIDNALYAIEEFVINGSGGYFSNPAVQPVDHLRLARWDYVMLARAMGVASAQKVETVAELRQALQSASGSAGPALISITMNPRSLPSELSS</sequence>
<dbReference type="Pfam" id="PF02775">
    <property type="entry name" value="TPP_enzyme_C"/>
    <property type="match status" value="1"/>
</dbReference>
<dbReference type="Proteomes" id="UP001596104">
    <property type="component" value="Unassembled WGS sequence"/>
</dbReference>
<evidence type="ECO:0000259" key="13">
    <source>
        <dbReference type="Pfam" id="PF02776"/>
    </source>
</evidence>
<keyword evidence="15" id="KW-1185">Reference proteome</keyword>
<evidence type="ECO:0000313" key="15">
    <source>
        <dbReference type="Proteomes" id="UP001596104"/>
    </source>
</evidence>
<evidence type="ECO:0000256" key="8">
    <source>
        <dbReference type="ARBA" id="ARBA00023239"/>
    </source>
</evidence>
<keyword evidence="10" id="KW-0732">Signal</keyword>
<dbReference type="SUPFAM" id="SSF52518">
    <property type="entry name" value="Thiamin diphosphate-binding fold (THDP-binding)"/>
    <property type="match status" value="2"/>
</dbReference>
<dbReference type="InterPro" id="IPR012000">
    <property type="entry name" value="Thiamin_PyroP_enz_cen_dom"/>
</dbReference>
<keyword evidence="4" id="KW-0479">Metal-binding</keyword>
<dbReference type="Gene3D" id="3.40.50.970">
    <property type="match status" value="2"/>
</dbReference>
<reference evidence="15" key="1">
    <citation type="journal article" date="2019" name="Int. J. Syst. Evol. Microbiol.">
        <title>The Global Catalogue of Microorganisms (GCM) 10K type strain sequencing project: providing services to taxonomists for standard genome sequencing and annotation.</title>
        <authorList>
            <consortium name="The Broad Institute Genomics Platform"/>
            <consortium name="The Broad Institute Genome Sequencing Center for Infectious Disease"/>
            <person name="Wu L."/>
            <person name="Ma J."/>
        </authorList>
    </citation>
    <scope>NUCLEOTIDE SEQUENCE [LARGE SCALE GENOMIC DNA]</scope>
    <source>
        <strain evidence="15">CGMCC 1.16326</strain>
    </source>
</reference>
<proteinExistence type="inferred from homology"/>
<keyword evidence="8" id="KW-0456">Lyase</keyword>
<keyword evidence="7 9" id="KW-0786">Thiamine pyrophosphate</keyword>
<comment type="cofactor">
    <cofactor evidence="2">
        <name>thiamine diphosphate</name>
        <dbReference type="ChEBI" id="CHEBI:58937"/>
    </cofactor>
</comment>
<comment type="caution">
    <text evidence="14">The sequence shown here is derived from an EMBL/GenBank/DDBJ whole genome shotgun (WGS) entry which is preliminary data.</text>
</comment>
<dbReference type="Pfam" id="PF00205">
    <property type="entry name" value="TPP_enzyme_M"/>
    <property type="match status" value="1"/>
</dbReference>
<evidence type="ECO:0000256" key="6">
    <source>
        <dbReference type="ARBA" id="ARBA00022842"/>
    </source>
</evidence>
<evidence type="ECO:0000256" key="3">
    <source>
        <dbReference type="ARBA" id="ARBA00007812"/>
    </source>
</evidence>
<dbReference type="RefSeq" id="WP_377007304.1">
    <property type="nucleotide sequence ID" value="NZ_JBHSLV010000012.1"/>
</dbReference>
<dbReference type="Gene3D" id="3.40.50.1220">
    <property type="entry name" value="TPP-binding domain"/>
    <property type="match status" value="1"/>
</dbReference>
<dbReference type="CDD" id="cd07038">
    <property type="entry name" value="TPP_PYR_PDC_IPDC_like"/>
    <property type="match status" value="1"/>
</dbReference>
<evidence type="ECO:0000256" key="10">
    <source>
        <dbReference type="SAM" id="SignalP"/>
    </source>
</evidence>
<dbReference type="InterPro" id="IPR029061">
    <property type="entry name" value="THDP-binding"/>
</dbReference>
<evidence type="ECO:0000256" key="4">
    <source>
        <dbReference type="ARBA" id="ARBA00022723"/>
    </source>
</evidence>
<comment type="similarity">
    <text evidence="3 9">Belongs to the TPP enzyme family.</text>
</comment>
<dbReference type="InterPro" id="IPR011766">
    <property type="entry name" value="TPP_enzyme_TPP-bd"/>
</dbReference>
<dbReference type="InterPro" id="IPR029035">
    <property type="entry name" value="DHS-like_NAD/FAD-binding_dom"/>
</dbReference>
<dbReference type="PANTHER" id="PTHR43452:SF30">
    <property type="entry name" value="PYRUVATE DECARBOXYLASE ISOZYME 1-RELATED"/>
    <property type="match status" value="1"/>
</dbReference>
<feature type="domain" description="Thiamine pyrophosphate enzyme N-terminal TPP-binding" evidence="13">
    <location>
        <begin position="55"/>
        <end position="158"/>
    </location>
</feature>
<keyword evidence="6" id="KW-0460">Magnesium</keyword>
<feature type="chain" id="PRO_5045771011" evidence="10">
    <location>
        <begin position="35"/>
        <end position="629"/>
    </location>
</feature>
<dbReference type="PROSITE" id="PS51318">
    <property type="entry name" value="TAT"/>
    <property type="match status" value="1"/>
</dbReference>
<gene>
    <name evidence="14" type="ORF">ACFPPC_07630</name>
</gene>
<feature type="signal peptide" evidence="10">
    <location>
        <begin position="1"/>
        <end position="34"/>
    </location>
</feature>
<evidence type="ECO:0000256" key="1">
    <source>
        <dbReference type="ARBA" id="ARBA00001920"/>
    </source>
</evidence>
<evidence type="ECO:0000313" key="14">
    <source>
        <dbReference type="EMBL" id="MFC5392509.1"/>
    </source>
</evidence>
<dbReference type="InterPro" id="IPR012001">
    <property type="entry name" value="Thiamin_PyroP_enz_TPP-bd_dom"/>
</dbReference>
<evidence type="ECO:0000256" key="7">
    <source>
        <dbReference type="ARBA" id="ARBA00023052"/>
    </source>
</evidence>
<protein>
    <submittedName>
        <fullName evidence="14">Thiamine pyrophosphate-binding protein</fullName>
    </submittedName>
</protein>
<dbReference type="InterPro" id="IPR047213">
    <property type="entry name" value="TPP_PYR_PDC_IPDC-like"/>
</dbReference>
<organism evidence="14 15">
    <name type="scientific">Bosea vestrisii</name>
    <dbReference type="NCBI Taxonomy" id="151416"/>
    <lineage>
        <taxon>Bacteria</taxon>
        <taxon>Pseudomonadati</taxon>
        <taxon>Pseudomonadota</taxon>
        <taxon>Alphaproteobacteria</taxon>
        <taxon>Hyphomicrobiales</taxon>
        <taxon>Boseaceae</taxon>
        <taxon>Bosea</taxon>
    </lineage>
</organism>
<dbReference type="PANTHER" id="PTHR43452">
    <property type="entry name" value="PYRUVATE DECARBOXYLASE"/>
    <property type="match status" value="1"/>
</dbReference>
<evidence type="ECO:0000259" key="12">
    <source>
        <dbReference type="Pfam" id="PF02775"/>
    </source>
</evidence>
<evidence type="ECO:0000256" key="5">
    <source>
        <dbReference type="ARBA" id="ARBA00022793"/>
    </source>
</evidence>
<keyword evidence="5" id="KW-0210">Decarboxylase</keyword>
<evidence type="ECO:0000256" key="2">
    <source>
        <dbReference type="ARBA" id="ARBA00001964"/>
    </source>
</evidence>
<dbReference type="SUPFAM" id="SSF52467">
    <property type="entry name" value="DHS-like NAD/FAD-binding domain"/>
    <property type="match status" value="1"/>
</dbReference>
<feature type="domain" description="Thiamine pyrophosphate enzyme TPP-binding" evidence="12">
    <location>
        <begin position="466"/>
        <end position="616"/>
    </location>
</feature>
<dbReference type="EMBL" id="JBHSLV010000012">
    <property type="protein sequence ID" value="MFC5392509.1"/>
    <property type="molecule type" value="Genomic_DNA"/>
</dbReference>
<dbReference type="Pfam" id="PF02776">
    <property type="entry name" value="TPP_enzyme_N"/>
    <property type="match status" value="1"/>
</dbReference>
<evidence type="ECO:0000259" key="11">
    <source>
        <dbReference type="Pfam" id="PF00205"/>
    </source>
</evidence>